<reference evidence="9" key="1">
    <citation type="submission" date="2020-05" db="UniProtKB">
        <authorList>
            <consortium name="EnsemblMetazoa"/>
        </authorList>
    </citation>
    <scope>IDENTIFICATION</scope>
    <source>
        <strain evidence="9">Jacobina</strain>
    </source>
</reference>
<dbReference type="Pfam" id="PF03939">
    <property type="entry name" value="Ribosomal_L23eN"/>
    <property type="match status" value="1"/>
</dbReference>
<dbReference type="Pfam" id="PF00276">
    <property type="entry name" value="Ribosomal_L23"/>
    <property type="match status" value="1"/>
</dbReference>
<sequence>MAPKKPTDKPAAGTAKAPAAAGDKKKTAASTGAAAPKKATATGAKKTPAAPGAEKKATAKKTPAKGAAGAPAAKKAATTKKAAGATKDGKPKEKKPAGAKKPGAVSKPVAKKQAAAKAKLAKAKGAAKLQKGTAKAKAAAVVRAKRVATKVIKGPYGTRTRKIRTSVHFRRPKTLKLPRNPKYPRKSAPRRNRMDAYNVIKYPLTTEAAMKKIEDNNTLVFLTHLRSNKHHVRAAVRKLYDIKVAKVNLLIQPDGKKKAYVRLARDYDALDIANKIGII</sequence>
<keyword evidence="4 6" id="KW-0689">Ribosomal protein</keyword>
<dbReference type="PROSITE" id="PS00050">
    <property type="entry name" value="RIBOSOMAL_L23"/>
    <property type="match status" value="1"/>
</dbReference>
<keyword evidence="5 6" id="KW-0687">Ribonucleoprotein</keyword>
<organism evidence="9 10">
    <name type="scientific">Lutzomyia longipalpis</name>
    <name type="common">Sand fly</name>
    <dbReference type="NCBI Taxonomy" id="7200"/>
    <lineage>
        <taxon>Eukaryota</taxon>
        <taxon>Metazoa</taxon>
        <taxon>Ecdysozoa</taxon>
        <taxon>Arthropoda</taxon>
        <taxon>Hexapoda</taxon>
        <taxon>Insecta</taxon>
        <taxon>Pterygota</taxon>
        <taxon>Neoptera</taxon>
        <taxon>Endopterygota</taxon>
        <taxon>Diptera</taxon>
        <taxon>Nematocera</taxon>
        <taxon>Psychodoidea</taxon>
        <taxon>Psychodidae</taxon>
        <taxon>Lutzomyia</taxon>
        <taxon>Lutzomyia</taxon>
    </lineage>
</organism>
<dbReference type="InterPro" id="IPR012678">
    <property type="entry name" value="Ribosomal_uL23/eL15/eS24_sf"/>
</dbReference>
<evidence type="ECO:0000256" key="2">
    <source>
        <dbReference type="ARBA" id="ARBA00022730"/>
    </source>
</evidence>
<feature type="domain" description="Large ribosomal subunit protein uL23 N-terminal" evidence="8">
    <location>
        <begin position="142"/>
        <end position="190"/>
    </location>
</feature>
<evidence type="ECO:0000256" key="5">
    <source>
        <dbReference type="ARBA" id="ARBA00023274"/>
    </source>
</evidence>
<dbReference type="HAMAP" id="MF_01369_A">
    <property type="entry name" value="Ribosomal_uL23_A"/>
    <property type="match status" value="1"/>
</dbReference>
<keyword evidence="10" id="KW-1185">Reference proteome</keyword>
<evidence type="ECO:0000256" key="1">
    <source>
        <dbReference type="ARBA" id="ARBA00006700"/>
    </source>
</evidence>
<dbReference type="GO" id="GO:0005840">
    <property type="term" value="C:ribosome"/>
    <property type="evidence" value="ECO:0007669"/>
    <property type="project" value="UniProtKB-KW"/>
</dbReference>
<evidence type="ECO:0000256" key="7">
    <source>
        <dbReference type="SAM" id="MobiDB-lite"/>
    </source>
</evidence>
<keyword evidence="2" id="KW-0699">rRNA-binding</keyword>
<feature type="compositionally biased region" description="Low complexity" evidence="7">
    <location>
        <begin position="99"/>
        <end position="111"/>
    </location>
</feature>
<evidence type="ECO:0000259" key="8">
    <source>
        <dbReference type="Pfam" id="PF03939"/>
    </source>
</evidence>
<feature type="compositionally biased region" description="Low complexity" evidence="7">
    <location>
        <begin position="28"/>
        <end position="52"/>
    </location>
</feature>
<dbReference type="VEuPathDB" id="VectorBase:LLONM1_008641"/>
<evidence type="ECO:0000313" key="9">
    <source>
        <dbReference type="EnsemblMetazoa" id="LLOJ006893-PA"/>
    </source>
</evidence>
<dbReference type="GO" id="GO:1990904">
    <property type="term" value="C:ribonucleoprotein complex"/>
    <property type="evidence" value="ECO:0007669"/>
    <property type="project" value="UniProtKB-KW"/>
</dbReference>
<evidence type="ECO:0000313" key="10">
    <source>
        <dbReference type="Proteomes" id="UP000092461"/>
    </source>
</evidence>
<dbReference type="EnsemblMetazoa" id="LLOJ006893-RA">
    <property type="protein sequence ID" value="LLOJ006893-PA"/>
    <property type="gene ID" value="LLOJ006893"/>
</dbReference>
<dbReference type="AlphaFoldDB" id="A0A1B0CPU4"/>
<dbReference type="EMBL" id="AJWK01022650">
    <property type="status" value="NOT_ANNOTATED_CDS"/>
    <property type="molecule type" value="Genomic_DNA"/>
</dbReference>
<evidence type="ECO:0000256" key="4">
    <source>
        <dbReference type="ARBA" id="ARBA00022980"/>
    </source>
</evidence>
<evidence type="ECO:0000256" key="6">
    <source>
        <dbReference type="RuleBase" id="RU003934"/>
    </source>
</evidence>
<dbReference type="Proteomes" id="UP000092461">
    <property type="component" value="Unassembled WGS sequence"/>
</dbReference>
<feature type="compositionally biased region" description="Low complexity" evidence="7">
    <location>
        <begin position="64"/>
        <end position="86"/>
    </location>
</feature>
<evidence type="ECO:0000256" key="3">
    <source>
        <dbReference type="ARBA" id="ARBA00022884"/>
    </source>
</evidence>
<keyword evidence="3" id="KW-0694">RNA-binding</keyword>
<dbReference type="InterPro" id="IPR005633">
    <property type="entry name" value="Ribosomal_uL23_N"/>
</dbReference>
<proteinExistence type="inferred from homology"/>
<dbReference type="GO" id="GO:0019843">
    <property type="term" value="F:rRNA binding"/>
    <property type="evidence" value="ECO:0007669"/>
    <property type="project" value="UniProtKB-KW"/>
</dbReference>
<dbReference type="EMBL" id="AJWK01022649">
    <property type="status" value="NOT_ANNOTATED_CDS"/>
    <property type="molecule type" value="Genomic_DNA"/>
</dbReference>
<dbReference type="GO" id="GO:0003735">
    <property type="term" value="F:structural constituent of ribosome"/>
    <property type="evidence" value="ECO:0007669"/>
    <property type="project" value="InterPro"/>
</dbReference>
<dbReference type="VEuPathDB" id="VectorBase:LLOJ006893"/>
<dbReference type="InterPro" id="IPR001014">
    <property type="entry name" value="Ribosomal_uL23_CS"/>
</dbReference>
<dbReference type="InterPro" id="IPR012677">
    <property type="entry name" value="Nucleotide-bd_a/b_plait_sf"/>
</dbReference>
<protein>
    <recommendedName>
        <fullName evidence="8">Large ribosomal subunit protein uL23 N-terminal domain-containing protein</fullName>
    </recommendedName>
</protein>
<name>A0A1B0CPU4_LUTLO</name>
<feature type="compositionally biased region" description="Basic and acidic residues" evidence="7">
    <location>
        <begin position="87"/>
        <end position="96"/>
    </location>
</feature>
<feature type="compositionally biased region" description="Low complexity" evidence="7">
    <location>
        <begin position="9"/>
        <end position="21"/>
    </location>
</feature>
<dbReference type="Gene3D" id="3.30.70.330">
    <property type="match status" value="1"/>
</dbReference>
<feature type="region of interest" description="Disordered" evidence="7">
    <location>
        <begin position="1"/>
        <end position="111"/>
    </location>
</feature>
<dbReference type="InterPro" id="IPR013025">
    <property type="entry name" value="Ribosomal_uL23-like"/>
</dbReference>
<dbReference type="FunFam" id="3.30.70.330:FF:000035">
    <property type="entry name" value="60S ribosomal protein L23a"/>
    <property type="match status" value="1"/>
</dbReference>
<dbReference type="GO" id="GO:0006412">
    <property type="term" value="P:translation"/>
    <property type="evidence" value="ECO:0007669"/>
    <property type="project" value="InterPro"/>
</dbReference>
<accession>A0A1B0CPU4</accession>
<dbReference type="NCBIfam" id="NF011118">
    <property type="entry name" value="PRK14548.1"/>
    <property type="match status" value="1"/>
</dbReference>
<comment type="similarity">
    <text evidence="1 6">Belongs to the universal ribosomal protein uL23 family.</text>
</comment>
<dbReference type="PANTHER" id="PTHR11620">
    <property type="entry name" value="60S RIBOSOMAL PROTEIN L23A"/>
    <property type="match status" value="1"/>
</dbReference>
<dbReference type="SUPFAM" id="SSF54189">
    <property type="entry name" value="Ribosomal proteins S24e, L23 and L15e"/>
    <property type="match status" value="1"/>
</dbReference>
<dbReference type="EMBL" id="AJWK01022648">
    <property type="status" value="NOT_ANNOTATED_CDS"/>
    <property type="molecule type" value="Genomic_DNA"/>
</dbReference>